<sequence length="65" mass="7351">MGRAGAFGSSVSDVRWTTQCWTACTCTHTRTHTQSYTHTHTHLTQGEGAWRHFKGHYFLLSPNSL</sequence>
<evidence type="ECO:0000313" key="1">
    <source>
        <dbReference type="EMBL" id="JAH38828.1"/>
    </source>
</evidence>
<reference evidence="1" key="2">
    <citation type="journal article" date="2015" name="Fish Shellfish Immunol.">
        <title>Early steps in the European eel (Anguilla anguilla)-Vibrio vulnificus interaction in the gills: Role of the RtxA13 toxin.</title>
        <authorList>
            <person name="Callol A."/>
            <person name="Pajuelo D."/>
            <person name="Ebbesson L."/>
            <person name="Teles M."/>
            <person name="MacKenzie S."/>
            <person name="Amaro C."/>
        </authorList>
    </citation>
    <scope>NUCLEOTIDE SEQUENCE</scope>
</reference>
<dbReference type="EMBL" id="GBXM01069749">
    <property type="protein sequence ID" value="JAH38828.1"/>
    <property type="molecule type" value="Transcribed_RNA"/>
</dbReference>
<proteinExistence type="predicted"/>
<organism evidence="1">
    <name type="scientific">Anguilla anguilla</name>
    <name type="common">European freshwater eel</name>
    <name type="synonym">Muraena anguilla</name>
    <dbReference type="NCBI Taxonomy" id="7936"/>
    <lineage>
        <taxon>Eukaryota</taxon>
        <taxon>Metazoa</taxon>
        <taxon>Chordata</taxon>
        <taxon>Craniata</taxon>
        <taxon>Vertebrata</taxon>
        <taxon>Euteleostomi</taxon>
        <taxon>Actinopterygii</taxon>
        <taxon>Neopterygii</taxon>
        <taxon>Teleostei</taxon>
        <taxon>Anguilliformes</taxon>
        <taxon>Anguillidae</taxon>
        <taxon>Anguilla</taxon>
    </lineage>
</organism>
<protein>
    <submittedName>
        <fullName evidence="1">Uncharacterized protein</fullName>
    </submittedName>
</protein>
<reference evidence="1" key="1">
    <citation type="submission" date="2014-11" db="EMBL/GenBank/DDBJ databases">
        <authorList>
            <person name="Amaro Gonzalez C."/>
        </authorList>
    </citation>
    <scope>NUCLEOTIDE SEQUENCE</scope>
</reference>
<name>A0A0E9SEB5_ANGAN</name>
<accession>A0A0E9SEB5</accession>
<dbReference type="AlphaFoldDB" id="A0A0E9SEB5"/>